<gene>
    <name evidence="6" type="ORF">F4559_003155</name>
</gene>
<dbReference type="InterPro" id="IPR036271">
    <property type="entry name" value="Tet_transcr_reg_TetR-rel_C_sf"/>
</dbReference>
<accession>A0A7W7T3F6</accession>
<feature type="DNA-binding region" description="H-T-H motif" evidence="4">
    <location>
        <begin position="39"/>
        <end position="58"/>
    </location>
</feature>
<dbReference type="PROSITE" id="PS50977">
    <property type="entry name" value="HTH_TETR_2"/>
    <property type="match status" value="1"/>
</dbReference>
<dbReference type="GO" id="GO:0000976">
    <property type="term" value="F:transcription cis-regulatory region binding"/>
    <property type="evidence" value="ECO:0007669"/>
    <property type="project" value="TreeGrafter"/>
</dbReference>
<dbReference type="PRINTS" id="PR00455">
    <property type="entry name" value="HTHTETR"/>
</dbReference>
<reference evidence="6 7" key="1">
    <citation type="submission" date="2020-08" db="EMBL/GenBank/DDBJ databases">
        <title>Sequencing the genomes of 1000 actinobacteria strains.</title>
        <authorList>
            <person name="Klenk H.-P."/>
        </authorList>
    </citation>
    <scope>NUCLEOTIDE SEQUENCE [LARGE SCALE GENOMIC DNA]</scope>
    <source>
        <strain evidence="6 7">DSM 45084</strain>
    </source>
</reference>
<feature type="domain" description="HTH tetR-type" evidence="5">
    <location>
        <begin position="17"/>
        <end position="76"/>
    </location>
</feature>
<dbReference type="InterPro" id="IPR001647">
    <property type="entry name" value="HTH_TetR"/>
</dbReference>
<dbReference type="InterPro" id="IPR050109">
    <property type="entry name" value="HTH-type_TetR-like_transc_reg"/>
</dbReference>
<dbReference type="GO" id="GO:0003700">
    <property type="term" value="F:DNA-binding transcription factor activity"/>
    <property type="evidence" value="ECO:0007669"/>
    <property type="project" value="TreeGrafter"/>
</dbReference>
<evidence type="ECO:0000313" key="7">
    <source>
        <dbReference type="Proteomes" id="UP000542674"/>
    </source>
</evidence>
<dbReference type="InterPro" id="IPR009057">
    <property type="entry name" value="Homeodomain-like_sf"/>
</dbReference>
<dbReference type="Pfam" id="PF00440">
    <property type="entry name" value="TetR_N"/>
    <property type="match status" value="1"/>
</dbReference>
<evidence type="ECO:0000256" key="1">
    <source>
        <dbReference type="ARBA" id="ARBA00023015"/>
    </source>
</evidence>
<evidence type="ECO:0000256" key="3">
    <source>
        <dbReference type="ARBA" id="ARBA00023163"/>
    </source>
</evidence>
<dbReference type="InterPro" id="IPR049445">
    <property type="entry name" value="TetR_SbtR-like_C"/>
</dbReference>
<dbReference type="Gene3D" id="1.10.357.10">
    <property type="entry name" value="Tetracycline Repressor, domain 2"/>
    <property type="match status" value="1"/>
</dbReference>
<dbReference type="PANTHER" id="PTHR30055">
    <property type="entry name" value="HTH-TYPE TRANSCRIPTIONAL REGULATOR RUTR"/>
    <property type="match status" value="1"/>
</dbReference>
<dbReference type="EMBL" id="JACHJS010000001">
    <property type="protein sequence ID" value="MBB4965796.1"/>
    <property type="molecule type" value="Genomic_DNA"/>
</dbReference>
<dbReference type="Pfam" id="PF21597">
    <property type="entry name" value="TetR_C_43"/>
    <property type="match status" value="1"/>
</dbReference>
<keyword evidence="3" id="KW-0804">Transcription</keyword>
<comment type="caution">
    <text evidence="6">The sequence shown here is derived from an EMBL/GenBank/DDBJ whole genome shotgun (WGS) entry which is preliminary data.</text>
</comment>
<dbReference type="SUPFAM" id="SSF46689">
    <property type="entry name" value="Homeodomain-like"/>
    <property type="match status" value="1"/>
</dbReference>
<organism evidence="6 7">
    <name type="scientific">Saccharothrix violaceirubra</name>
    <dbReference type="NCBI Taxonomy" id="413306"/>
    <lineage>
        <taxon>Bacteria</taxon>
        <taxon>Bacillati</taxon>
        <taxon>Actinomycetota</taxon>
        <taxon>Actinomycetes</taxon>
        <taxon>Pseudonocardiales</taxon>
        <taxon>Pseudonocardiaceae</taxon>
        <taxon>Saccharothrix</taxon>
    </lineage>
</organism>
<evidence type="ECO:0000313" key="6">
    <source>
        <dbReference type="EMBL" id="MBB4965796.1"/>
    </source>
</evidence>
<keyword evidence="1" id="KW-0805">Transcription regulation</keyword>
<keyword evidence="2 4" id="KW-0238">DNA-binding</keyword>
<sequence>MSSQDVTRTKPLRADARRNRSKVLQTAREAFAIEGAAVSIDEIARRAGVGAGTVHRHFPTKESLLETVLEERIAEIVDEARVLVDEPDPAEAFFGVLRLLLRHGTRDRALSDALAARGDNCQAATFVVTGARRDLQIVLTGLLHRAQAAGSVRADLSLMELHALLSGLHLSMRTADEALVGRLLEIVTDGLRGRRAGAGQDRDPARIGTPPG</sequence>
<dbReference type="Proteomes" id="UP000542674">
    <property type="component" value="Unassembled WGS sequence"/>
</dbReference>
<dbReference type="PANTHER" id="PTHR30055:SF234">
    <property type="entry name" value="HTH-TYPE TRANSCRIPTIONAL REGULATOR BETI"/>
    <property type="match status" value="1"/>
</dbReference>
<protein>
    <submittedName>
        <fullName evidence="6">AcrR family transcriptional regulator</fullName>
    </submittedName>
</protein>
<name>A0A7W7T3F6_9PSEU</name>
<evidence type="ECO:0000259" key="5">
    <source>
        <dbReference type="PROSITE" id="PS50977"/>
    </source>
</evidence>
<dbReference type="AlphaFoldDB" id="A0A7W7T3F6"/>
<dbReference type="SUPFAM" id="SSF48498">
    <property type="entry name" value="Tetracyclin repressor-like, C-terminal domain"/>
    <property type="match status" value="1"/>
</dbReference>
<proteinExistence type="predicted"/>
<keyword evidence="7" id="KW-1185">Reference proteome</keyword>
<evidence type="ECO:0000256" key="4">
    <source>
        <dbReference type="PROSITE-ProRule" id="PRU00335"/>
    </source>
</evidence>
<evidence type="ECO:0000256" key="2">
    <source>
        <dbReference type="ARBA" id="ARBA00023125"/>
    </source>
</evidence>
<dbReference type="RefSeq" id="WP_184669482.1">
    <property type="nucleotide sequence ID" value="NZ_BAABAI010000038.1"/>
</dbReference>